<dbReference type="EMBL" id="FXZM01000004">
    <property type="protein sequence ID" value="SMY11543.1"/>
    <property type="molecule type" value="Genomic_DNA"/>
</dbReference>
<dbReference type="InterPro" id="IPR005471">
    <property type="entry name" value="Tscrpt_reg_IclR_N"/>
</dbReference>
<name>A0A2H1L585_9MICO</name>
<dbReference type="Pfam" id="PF09339">
    <property type="entry name" value="HTH_IclR"/>
    <property type="match status" value="1"/>
</dbReference>
<dbReference type="GO" id="GO:0003677">
    <property type="term" value="F:DNA binding"/>
    <property type="evidence" value="ECO:0007669"/>
    <property type="project" value="UniProtKB-KW"/>
</dbReference>
<dbReference type="SUPFAM" id="SSF55781">
    <property type="entry name" value="GAF domain-like"/>
    <property type="match status" value="1"/>
</dbReference>
<evidence type="ECO:0000259" key="5">
    <source>
        <dbReference type="PROSITE" id="PS51078"/>
    </source>
</evidence>
<dbReference type="PROSITE" id="PS51078">
    <property type="entry name" value="ICLR_ED"/>
    <property type="match status" value="1"/>
</dbReference>
<reference evidence="7" key="1">
    <citation type="submission" date="2017-03" db="EMBL/GenBank/DDBJ databases">
        <authorList>
            <person name="Monnet C."/>
        </authorList>
    </citation>
    <scope>NUCLEOTIDE SEQUENCE [LARGE SCALE GENOMIC DNA]</scope>
    <source>
        <strain evidence="7">SJ5-8</strain>
    </source>
</reference>
<feature type="domain" description="IclR-ED" evidence="5">
    <location>
        <begin position="67"/>
        <end position="244"/>
    </location>
</feature>
<keyword evidence="3" id="KW-0804">Transcription</keyword>
<sequence length="251" mass="26221">MGQGTQSIDRAAALLMFVINAPAPVSFTDVVEHSGMARSTVSRLLASLHDNGLLERMPDGAYRGGPLFAAYAARFDRTEALAAAATPTLERIGEKTGETVNLGLPSGGRVVHAAQVDSSYVLGAANWVDIDVPIHCSALGRVLSAFGSLELPKGSLTRCSDGVVLSESNLVQDAALIRTRGFAITHGDFELGLDAVASPVRGQGGAVLAAIGISGPAVRMTARIEEFGRLLVQEADLLSRGLAKLPARHRQ</sequence>
<dbReference type="Pfam" id="PF01614">
    <property type="entry name" value="IclR_C"/>
    <property type="match status" value="1"/>
</dbReference>
<proteinExistence type="predicted"/>
<dbReference type="SMART" id="SM00346">
    <property type="entry name" value="HTH_ICLR"/>
    <property type="match status" value="1"/>
</dbReference>
<dbReference type="InterPro" id="IPR036390">
    <property type="entry name" value="WH_DNA-bd_sf"/>
</dbReference>
<dbReference type="Gene3D" id="1.10.10.10">
    <property type="entry name" value="Winged helix-like DNA-binding domain superfamily/Winged helix DNA-binding domain"/>
    <property type="match status" value="1"/>
</dbReference>
<dbReference type="Gene3D" id="3.30.450.40">
    <property type="match status" value="1"/>
</dbReference>
<evidence type="ECO:0000313" key="7">
    <source>
        <dbReference type="Proteomes" id="UP000234462"/>
    </source>
</evidence>
<keyword evidence="1" id="KW-0805">Transcription regulation</keyword>
<dbReference type="GO" id="GO:0003700">
    <property type="term" value="F:DNA-binding transcription factor activity"/>
    <property type="evidence" value="ECO:0007669"/>
    <property type="project" value="TreeGrafter"/>
</dbReference>
<dbReference type="InterPro" id="IPR050707">
    <property type="entry name" value="HTH_MetabolicPath_Reg"/>
</dbReference>
<gene>
    <name evidence="6" type="ORF">BJEO58_01128</name>
</gene>
<dbReference type="PROSITE" id="PS51077">
    <property type="entry name" value="HTH_ICLR"/>
    <property type="match status" value="1"/>
</dbReference>
<dbReference type="RefSeq" id="WP_101588480.1">
    <property type="nucleotide sequence ID" value="NZ_FXZM01000004.1"/>
</dbReference>
<dbReference type="SUPFAM" id="SSF46785">
    <property type="entry name" value="Winged helix' DNA-binding domain"/>
    <property type="match status" value="1"/>
</dbReference>
<dbReference type="InterPro" id="IPR029016">
    <property type="entry name" value="GAF-like_dom_sf"/>
</dbReference>
<dbReference type="Proteomes" id="UP000234462">
    <property type="component" value="Unassembled WGS sequence"/>
</dbReference>
<dbReference type="OrthoDB" id="7274111at2"/>
<dbReference type="AlphaFoldDB" id="A0A2H1L585"/>
<accession>A0A2H1L585</accession>
<evidence type="ECO:0000256" key="2">
    <source>
        <dbReference type="ARBA" id="ARBA00023125"/>
    </source>
</evidence>
<dbReference type="PANTHER" id="PTHR30136:SF35">
    <property type="entry name" value="HTH-TYPE TRANSCRIPTIONAL REGULATOR RV1719"/>
    <property type="match status" value="1"/>
</dbReference>
<evidence type="ECO:0000313" key="6">
    <source>
        <dbReference type="EMBL" id="SMY11543.1"/>
    </source>
</evidence>
<protein>
    <submittedName>
        <fullName evidence="6">Transcriptional regulator, IclR family</fullName>
    </submittedName>
</protein>
<keyword evidence="2" id="KW-0238">DNA-binding</keyword>
<dbReference type="InterPro" id="IPR036388">
    <property type="entry name" value="WH-like_DNA-bd_sf"/>
</dbReference>
<dbReference type="PANTHER" id="PTHR30136">
    <property type="entry name" value="HELIX-TURN-HELIX TRANSCRIPTIONAL REGULATOR, ICLR FAMILY"/>
    <property type="match status" value="1"/>
</dbReference>
<evidence type="ECO:0000256" key="3">
    <source>
        <dbReference type="ARBA" id="ARBA00023163"/>
    </source>
</evidence>
<dbReference type="GO" id="GO:0045892">
    <property type="term" value="P:negative regulation of DNA-templated transcription"/>
    <property type="evidence" value="ECO:0007669"/>
    <property type="project" value="TreeGrafter"/>
</dbReference>
<feature type="domain" description="HTH iclR-type" evidence="4">
    <location>
        <begin position="5"/>
        <end position="66"/>
    </location>
</feature>
<evidence type="ECO:0000256" key="1">
    <source>
        <dbReference type="ARBA" id="ARBA00023015"/>
    </source>
</evidence>
<keyword evidence="7" id="KW-1185">Reference proteome</keyword>
<evidence type="ECO:0000259" key="4">
    <source>
        <dbReference type="PROSITE" id="PS51077"/>
    </source>
</evidence>
<dbReference type="InterPro" id="IPR014757">
    <property type="entry name" value="Tscrpt_reg_IclR_C"/>
</dbReference>
<organism evidence="6 7">
    <name type="scientific">Brevibacterium jeotgali</name>
    <dbReference type="NCBI Taxonomy" id="1262550"/>
    <lineage>
        <taxon>Bacteria</taxon>
        <taxon>Bacillati</taxon>
        <taxon>Actinomycetota</taxon>
        <taxon>Actinomycetes</taxon>
        <taxon>Micrococcales</taxon>
        <taxon>Brevibacteriaceae</taxon>
        <taxon>Brevibacterium</taxon>
    </lineage>
</organism>